<comment type="caution">
    <text evidence="4">The sequence shown here is derived from an EMBL/GenBank/DDBJ whole genome shotgun (WGS) entry which is preliminary data.</text>
</comment>
<keyword evidence="5" id="KW-1185">Reference proteome</keyword>
<keyword evidence="2" id="KW-0067">ATP-binding</keyword>
<evidence type="ECO:0000313" key="4">
    <source>
        <dbReference type="EMBL" id="KAJ9554736.1"/>
    </source>
</evidence>
<protein>
    <recommendedName>
        <fullName evidence="3">Protein kinase domain-containing protein</fullName>
    </recommendedName>
</protein>
<evidence type="ECO:0000256" key="2">
    <source>
        <dbReference type="ARBA" id="ARBA00022840"/>
    </source>
</evidence>
<dbReference type="InterPro" id="IPR011009">
    <property type="entry name" value="Kinase-like_dom_sf"/>
</dbReference>
<gene>
    <name evidence="4" type="ORF">OSB04_009350</name>
</gene>
<evidence type="ECO:0000259" key="3">
    <source>
        <dbReference type="PROSITE" id="PS50011"/>
    </source>
</evidence>
<dbReference type="InterPro" id="IPR000719">
    <property type="entry name" value="Prot_kinase_dom"/>
</dbReference>
<feature type="domain" description="Protein kinase" evidence="3">
    <location>
        <begin position="317"/>
        <end position="578"/>
    </location>
</feature>
<proteinExistence type="predicted"/>
<dbReference type="GO" id="GO:0005886">
    <property type="term" value="C:plasma membrane"/>
    <property type="evidence" value="ECO:0007669"/>
    <property type="project" value="TreeGrafter"/>
</dbReference>
<organism evidence="4 5">
    <name type="scientific">Centaurea solstitialis</name>
    <name type="common">yellow star-thistle</name>
    <dbReference type="NCBI Taxonomy" id="347529"/>
    <lineage>
        <taxon>Eukaryota</taxon>
        <taxon>Viridiplantae</taxon>
        <taxon>Streptophyta</taxon>
        <taxon>Embryophyta</taxon>
        <taxon>Tracheophyta</taxon>
        <taxon>Spermatophyta</taxon>
        <taxon>Magnoliopsida</taxon>
        <taxon>eudicotyledons</taxon>
        <taxon>Gunneridae</taxon>
        <taxon>Pentapetalae</taxon>
        <taxon>asterids</taxon>
        <taxon>campanulids</taxon>
        <taxon>Asterales</taxon>
        <taxon>Asteraceae</taxon>
        <taxon>Carduoideae</taxon>
        <taxon>Cardueae</taxon>
        <taxon>Centaureinae</taxon>
        <taxon>Centaurea</taxon>
    </lineage>
</organism>
<evidence type="ECO:0000256" key="1">
    <source>
        <dbReference type="ARBA" id="ARBA00022741"/>
    </source>
</evidence>
<feature type="non-terminal residue" evidence="4">
    <location>
        <position position="1"/>
    </location>
</feature>
<dbReference type="SUPFAM" id="SSF56112">
    <property type="entry name" value="Protein kinase-like (PK-like)"/>
    <property type="match status" value="1"/>
</dbReference>
<name>A0AA38WNA8_9ASTR</name>
<dbReference type="GO" id="GO:0005524">
    <property type="term" value="F:ATP binding"/>
    <property type="evidence" value="ECO:0007669"/>
    <property type="project" value="UniProtKB-KW"/>
</dbReference>
<dbReference type="Gene3D" id="1.10.510.10">
    <property type="entry name" value="Transferase(Phosphotransferase) domain 1"/>
    <property type="match status" value="1"/>
</dbReference>
<sequence>MDRQRVMLIHDASAELSVGALRSILDGFSLKHGDVLTILSIINRINHRMKRPNDRPMAFYFVAGYRIKVDDSMSREDQKAIDDEVARKKKECRDNLGFVQISKLYEMQKILLKIEFGIGPVSKNVTLEEVKKSSPTWVILDRRMKKDKKYFLEKLVCGVSKMKSNDNIVKIRGPILLASEKPKACGLRQISYKKMLSGPVDDTILSTKRQNDEDMFSIKATSSSTSTRTSVSEPRLTTLNYNTEEKIKKAINELSMLLEAYTNENHQNYPKRSTSFQVQLPFVDPKVCSSCNNTGSMTSRQIRKFSYLELVDATNIFSSENLIHQSEHEIIFRGTLKSSKQDVMVKEHKDLWRYKSEMHVLDRTCNENVVMLLGTCSEYGSRLLVFKEACNGSLHQHLSEQNKTPLSWDNRLKIAVGASRGLYHLHQNEIIHCDVHPKNVLLTHHFEPLIAGFGLTRTKTELLNSSNHLITGTFGYLAPEYIKQGKITIKADVYAFGMVLLELITGRSITDARLKGQSLLKWARTLIKEKKFYELMDPAISYDNHQFMEILQLTINCLCKDPHMRLSMNEVVSKLRWIKDEKSIHETQDFVH</sequence>
<dbReference type="AlphaFoldDB" id="A0AA38WNA8"/>
<dbReference type="PANTHER" id="PTHR27001">
    <property type="entry name" value="OS01G0253100 PROTEIN"/>
    <property type="match status" value="1"/>
</dbReference>
<dbReference type="GO" id="GO:0004672">
    <property type="term" value="F:protein kinase activity"/>
    <property type="evidence" value="ECO:0007669"/>
    <property type="project" value="InterPro"/>
</dbReference>
<dbReference type="Gene3D" id="3.30.200.20">
    <property type="entry name" value="Phosphorylase Kinase, domain 1"/>
    <property type="match status" value="1"/>
</dbReference>
<dbReference type="Pfam" id="PF00069">
    <property type="entry name" value="Pkinase"/>
    <property type="match status" value="1"/>
</dbReference>
<reference evidence="4" key="1">
    <citation type="submission" date="2023-03" db="EMBL/GenBank/DDBJ databases">
        <title>Chromosome-scale reference genome and RAD-based genetic map of yellow starthistle (Centaurea solstitialis) reveal putative structural variation and QTLs associated with invader traits.</title>
        <authorList>
            <person name="Reatini B."/>
            <person name="Cang F.A."/>
            <person name="Jiang Q."/>
            <person name="Mckibben M.T.W."/>
            <person name="Barker M.S."/>
            <person name="Rieseberg L.H."/>
            <person name="Dlugosch K.M."/>
        </authorList>
    </citation>
    <scope>NUCLEOTIDE SEQUENCE</scope>
    <source>
        <strain evidence="4">CAN-66</strain>
        <tissue evidence="4">Leaf</tissue>
    </source>
</reference>
<dbReference type="PANTHER" id="PTHR27001:SF790">
    <property type="entry name" value="PROTEIN KINASE DOMAIN-CONTAINING PROTEIN"/>
    <property type="match status" value="1"/>
</dbReference>
<accession>A0AA38WNA8</accession>
<dbReference type="EMBL" id="JARYMX010000003">
    <property type="protein sequence ID" value="KAJ9554736.1"/>
    <property type="molecule type" value="Genomic_DNA"/>
</dbReference>
<evidence type="ECO:0000313" key="5">
    <source>
        <dbReference type="Proteomes" id="UP001172457"/>
    </source>
</evidence>
<dbReference type="Proteomes" id="UP001172457">
    <property type="component" value="Chromosome 3"/>
</dbReference>
<dbReference type="PROSITE" id="PS50011">
    <property type="entry name" value="PROTEIN_KINASE_DOM"/>
    <property type="match status" value="1"/>
</dbReference>
<keyword evidence="1" id="KW-0547">Nucleotide-binding</keyword>